<reference evidence="2" key="2">
    <citation type="journal article" date="2021" name="PeerJ">
        <title>Extensive microbial diversity within the chicken gut microbiome revealed by metagenomics and culture.</title>
        <authorList>
            <person name="Gilroy R."/>
            <person name="Ravi A."/>
            <person name="Getino M."/>
            <person name="Pursley I."/>
            <person name="Horton D.L."/>
            <person name="Alikhan N.F."/>
            <person name="Baker D."/>
            <person name="Gharbi K."/>
            <person name="Hall N."/>
            <person name="Watson M."/>
            <person name="Adriaenssens E.M."/>
            <person name="Foster-Nyarko E."/>
            <person name="Jarju S."/>
            <person name="Secka A."/>
            <person name="Antonio M."/>
            <person name="Oren A."/>
            <person name="Chaudhuri R.R."/>
            <person name="La Ragione R."/>
            <person name="Hildebrand F."/>
            <person name="Pallen M.J."/>
        </authorList>
    </citation>
    <scope>NUCLEOTIDE SEQUENCE</scope>
    <source>
        <strain evidence="2">B3-2255</strain>
    </source>
</reference>
<keyword evidence="1" id="KW-0732">Signal</keyword>
<dbReference type="InterPro" id="IPR042278">
    <property type="entry name" value="Mfa-like_1_N"/>
</dbReference>
<gene>
    <name evidence="2" type="ORF">IAC87_07790</name>
</gene>
<evidence type="ECO:0000313" key="2">
    <source>
        <dbReference type="EMBL" id="MBO8482425.1"/>
    </source>
</evidence>
<accession>A0A9D9J2H3</accession>
<sequence length="407" mass="44208">MKKILFVSAGVLLLLASCSKSETVDVNRDGDEISFNIVANNATKAADIYCNNNLPSQFSVYAMSEGKTYIDGDLIVNKGENSWENQSGTRFWPDAPVDFYAHVNAGNYFKWTPASEDGTAPASIVDFEVPTDVTAQNDLLYAVKKNQSKAVNAESQSPVELNFRHALSQIVFNAKNTNANLYVEISGVRIMNVGNVNTFAFPTADTDNNIADADHDGSLSYTINYEDGSWGKWDGLTGGSAIYPVELGDNIVVEGNNALVDLTTNATVNNEYNGKALLLLPQATTAWNPETVANPGYEGNESNGTYFLVNCTIYNVSGESFDESVDVPLWGTVTEHKEVAIPAAFNWEQGKKYTYTFVFGKGGGYNPDPDDPQPEPVLVPITFEVTVDDFVEVPSTDIDAEVPESGN</sequence>
<proteinExistence type="predicted"/>
<dbReference type="InterPro" id="IPR025049">
    <property type="entry name" value="Mfa-like_1"/>
</dbReference>
<organism evidence="2 3">
    <name type="scientific">Candidatus Merdivivens faecigallinarum</name>
    <dbReference type="NCBI Taxonomy" id="2840871"/>
    <lineage>
        <taxon>Bacteria</taxon>
        <taxon>Pseudomonadati</taxon>
        <taxon>Bacteroidota</taxon>
        <taxon>Bacteroidia</taxon>
        <taxon>Bacteroidales</taxon>
        <taxon>Muribaculaceae</taxon>
        <taxon>Muribaculaceae incertae sedis</taxon>
        <taxon>Candidatus Merdivivens</taxon>
    </lineage>
</organism>
<feature type="chain" id="PRO_5038934551" evidence="1">
    <location>
        <begin position="23"/>
        <end position="407"/>
    </location>
</feature>
<feature type="signal peptide" evidence="1">
    <location>
        <begin position="1"/>
        <end position="22"/>
    </location>
</feature>
<name>A0A9D9J2H3_9BACT</name>
<dbReference type="CDD" id="cd13120">
    <property type="entry name" value="BF2867_like_N"/>
    <property type="match status" value="1"/>
</dbReference>
<dbReference type="EMBL" id="JADILY010000163">
    <property type="protein sequence ID" value="MBO8482425.1"/>
    <property type="molecule type" value="Genomic_DNA"/>
</dbReference>
<evidence type="ECO:0000256" key="1">
    <source>
        <dbReference type="SAM" id="SignalP"/>
    </source>
</evidence>
<reference evidence="2" key="1">
    <citation type="submission" date="2020-10" db="EMBL/GenBank/DDBJ databases">
        <authorList>
            <person name="Gilroy R."/>
        </authorList>
    </citation>
    <scope>NUCLEOTIDE SEQUENCE</scope>
    <source>
        <strain evidence="2">B3-2255</strain>
    </source>
</reference>
<evidence type="ECO:0000313" key="3">
    <source>
        <dbReference type="Proteomes" id="UP000823772"/>
    </source>
</evidence>
<protein>
    <submittedName>
        <fullName evidence="2">Fimbrillin family protein</fullName>
    </submittedName>
</protein>
<dbReference type="AlphaFoldDB" id="A0A9D9J2H3"/>
<comment type="caution">
    <text evidence="2">The sequence shown here is derived from an EMBL/GenBank/DDBJ whole genome shotgun (WGS) entry which is preliminary data.</text>
</comment>
<dbReference type="Proteomes" id="UP000823772">
    <property type="component" value="Unassembled WGS sequence"/>
</dbReference>
<dbReference type="PROSITE" id="PS51257">
    <property type="entry name" value="PROKAR_LIPOPROTEIN"/>
    <property type="match status" value="1"/>
</dbReference>
<dbReference type="Pfam" id="PF13149">
    <property type="entry name" value="Mfa_like_1"/>
    <property type="match status" value="1"/>
</dbReference>
<dbReference type="Gene3D" id="2.60.40.2620">
    <property type="entry name" value="Fimbrillin-like"/>
    <property type="match status" value="1"/>
</dbReference>